<dbReference type="PROSITE" id="PS50026">
    <property type="entry name" value="EGF_3"/>
    <property type="match status" value="1"/>
</dbReference>
<dbReference type="Gene3D" id="2.60.120.200">
    <property type="match status" value="1"/>
</dbReference>
<dbReference type="RefSeq" id="XP_009067402.1">
    <property type="nucleotide sequence ID" value="XM_009069154.1"/>
</dbReference>
<evidence type="ECO:0000259" key="10">
    <source>
        <dbReference type="PROSITE" id="PS51233"/>
    </source>
</evidence>
<protein>
    <recommendedName>
        <fullName evidence="13">von Willebrand factor D and EGF domain-containing protein</fullName>
    </recommendedName>
</protein>
<keyword evidence="6" id="KW-0812">Transmembrane</keyword>
<dbReference type="GO" id="GO:0005576">
    <property type="term" value="C:extracellular region"/>
    <property type="evidence" value="ECO:0007669"/>
    <property type="project" value="TreeGrafter"/>
</dbReference>
<dbReference type="Pfam" id="PF23106">
    <property type="entry name" value="EGF_Teneurin"/>
    <property type="match status" value="1"/>
</dbReference>
<dbReference type="PROSITE" id="PS00022">
    <property type="entry name" value="EGF_1"/>
    <property type="match status" value="1"/>
</dbReference>
<keyword evidence="1 7" id="KW-0732">Signal</keyword>
<feature type="domain" description="F5/8 type C" evidence="8">
    <location>
        <begin position="35"/>
        <end position="186"/>
    </location>
</feature>
<dbReference type="FunFam" id="2.10.25.10:FF:000001">
    <property type="entry name" value="Tenascin C"/>
    <property type="match status" value="1"/>
</dbReference>
<sequence length="1931" mass="212721">MHGCVASRPEMIKLPQHLLCLVLLISTGTYSALVCNEELGLSNGALKNSAIKVSSFLANRSKDKIRYDCCKGDIGAAWCPADGDEHPFVEIRLSKPQALTGIRFQHPVTDGHSYGHDFMKKFTLKFVPALAIDGGFEEFNTDIPAIYNESMAYNVGLQPSVVTDRVRIEPTEVINKACFRMELMGCEPSALCDDGFCNNGGECIGKKLCKCPAGFFGHQCQTEATQIKVQHFHYLSVTKTTIVTSAYELHYQGQVSIKQQGSMSFLELAAGSTLQVPTKEKCFENLDDCADGFTYNVGVSFNSIQMSTFDILKGGDWQKESGIELMYHAESKRLICTVGTSTLVWQLSVSIKLEIHHWYNFQLSWSQSLGLKLLQNGKLVGSVLQASPRQVSQMAKRISFQIGYGIAVMYKLSEMRIVPLIYSEAVRAGITEPIIPTTPLPTSSTQPPTTTITAIPTTESPCLKKVPENTDVISYDLTVRDIIDGEIITPDLKIKYIGDVPPPSDHSIKVLDLNGTGQYIAVPTECLACLNSLVDCEHGFTIQVSVAFHSEEHNVIFYSGVERFESGFKLTFSSGKFQAVLQAGFDKWLIDAPYQVQPGKTYLIQLSWATKYGFQLFVDNYRVGEGEHLRLPTFFNNVTKPLYIGTEDRNTTSRFLLTNLMVWSATRTVLVEKGILPAILTTPGPTTTLDPTAGFAWTFASINATKLVDHGLQINLKGVSKSDKDGVYLQSSKQYLEISELSNTCTGNLEFCSNGISFEFEMKFFELKENTVIMSTGGENPNNPGVAVIYRFGQIQIVVNTKEKSWYSTIPRELITLSELHKFLISWSPKGSLEVYLNEKYVTSTTHFVKRTTITAAYTGTLYIGHSFSTNTDLQSINCEVKSFHIWHITIEILIQIGICHCQRPTTTTNAPTTTTTPKPTTTTEKPTTAKEKPTTTTEKPTTTTEKPTTTTKEPTTSSCPAGCISISDMTTRKPCPTRPPRTTTRTPTTTKKPTTTTKKPTTTTEKPTTTTKKPTTTTQAPTTTLGIPIIGGSAILKPIVNSKGEAFLSCSIKTTIDTSNIQVKYSFTIFGKKNSERELKSNKFESLLSAKDLDENILGKKVVCTITARYLPNGRWSEIIRSNIFIAKVELITKGTVTLIEGENEKKVDIKSNTPPQLLCPTGNKGRCEVQLVSTIIAAKKEYKCSKYVVIPQMVIGWTPSGGLTKPFCGTSLSVSNWEKTIQIPVKATIDGLYDRDAYRQMKAEVVITGTVTQKTESYSIGNELKVIAINRDFKAVCGSVNDPHMTTFDGLHYNNFASGEFVLYRHKTLPYEVRTLYKPCSKWNPKGPSCNCGVAVRSGDDVITLSGCANGLYDKYSKHKHHHSHHANPISVQMYKNGELTPGTRVRRLGCGQKYEIILPTGSVVTVKSSYLSFINIWLKASAVDYGQSQGLCGIYNRNKKDDLTDSSGKLITSGRYLKQFCESWRATKSMFTGVIASPLVKRPIYCSCISGYKSSCSNTMDIFKCPSSTDKYDITDYLVKNAQLPHVDKPITGRKRRALPDPVTTVIPATFKNISMEEAEEYCMDYLDNSTAVKNCENITNNTNYTQNVENCAYDLHTTGDEGFATAHVDDIINLCITLATSQGTQYTDNDNQTSPTQAILATLCPLDCGDHGSCQSGVCVCEEGFTGAACDVGKTTKPDIIPISPDSEPCDINRRDCSQVDILGFNFVDSADLSCHYQPIIVSDKIEIRGGSSTIKANYISMYQIGCPLPNPPHSAYISISNDGHTVSDARYLHLVHDSSCYDCTVDDDTNAHCSRRVETCSIESQCYMAGKTNPEQSCQICDPQQSQLLWSVNTDPKCSAKKLTGSKDDDDEPLSTKVIALAATSGVLGFITLISLAVICKQRSDAKLKRKESGFYNVGSPSTTTLAGSKPDLHSYDNQTYDSGRL</sequence>
<dbReference type="Proteomes" id="UP000030746">
    <property type="component" value="Unassembled WGS sequence"/>
</dbReference>
<feature type="domain" description="EGF-like" evidence="9">
    <location>
        <begin position="188"/>
        <end position="221"/>
    </location>
</feature>
<evidence type="ECO:0000256" key="7">
    <source>
        <dbReference type="SAM" id="SignalP"/>
    </source>
</evidence>
<feature type="region of interest" description="Disordered" evidence="5">
    <location>
        <begin position="907"/>
        <end position="1025"/>
    </location>
</feature>
<keyword evidence="6" id="KW-1133">Transmembrane helix</keyword>
<dbReference type="EMBL" id="KB204089">
    <property type="protein sequence ID" value="ESO81961.1"/>
    <property type="molecule type" value="Genomic_DNA"/>
</dbReference>
<feature type="disulfide bond" evidence="4">
    <location>
        <begin position="211"/>
        <end position="220"/>
    </location>
</feature>
<reference evidence="11 12" key="1">
    <citation type="journal article" date="2013" name="Nature">
        <title>Insights into bilaterian evolution from three spiralian genomes.</title>
        <authorList>
            <person name="Simakov O."/>
            <person name="Marletaz F."/>
            <person name="Cho S.J."/>
            <person name="Edsinger-Gonzales E."/>
            <person name="Havlak P."/>
            <person name="Hellsten U."/>
            <person name="Kuo D.H."/>
            <person name="Larsson T."/>
            <person name="Lv J."/>
            <person name="Arendt D."/>
            <person name="Savage R."/>
            <person name="Osoegawa K."/>
            <person name="de Jong P."/>
            <person name="Grimwood J."/>
            <person name="Chapman J.A."/>
            <person name="Shapiro H."/>
            <person name="Aerts A."/>
            <person name="Otillar R.P."/>
            <person name="Terry A.Y."/>
            <person name="Boore J.L."/>
            <person name="Grigoriev I.V."/>
            <person name="Lindberg D.R."/>
            <person name="Seaver E.C."/>
            <person name="Weisblat D.A."/>
            <person name="Putnam N.H."/>
            <person name="Rokhsar D.S."/>
        </authorList>
    </citation>
    <scope>NUCLEOTIDE SEQUENCE [LARGE SCALE GENOMIC DNA]</scope>
</reference>
<dbReference type="InterPro" id="IPR000742">
    <property type="entry name" value="EGF"/>
</dbReference>
<dbReference type="KEGG" id="lgi:LOTGIDRAFT_170497"/>
<feature type="region of interest" description="Disordered" evidence="5">
    <location>
        <begin position="1911"/>
        <end position="1931"/>
    </location>
</feature>
<dbReference type="OMA" id="WRPTECK"/>
<feature type="compositionally biased region" description="Low complexity" evidence="5">
    <location>
        <begin position="935"/>
        <end position="957"/>
    </location>
</feature>
<dbReference type="InterPro" id="IPR050969">
    <property type="entry name" value="Dev_Signal_Modulators"/>
</dbReference>
<dbReference type="PANTHER" id="PTHR14949:SF54">
    <property type="entry name" value="VWFD DOMAIN-CONTAINING PROTEIN"/>
    <property type="match status" value="1"/>
</dbReference>
<dbReference type="GO" id="GO:0005102">
    <property type="term" value="F:signaling receptor binding"/>
    <property type="evidence" value="ECO:0007669"/>
    <property type="project" value="TreeGrafter"/>
</dbReference>
<feature type="chain" id="PRO_5004715931" description="von Willebrand factor D and EGF domain-containing protein" evidence="7">
    <location>
        <begin position="32"/>
        <end position="1931"/>
    </location>
</feature>
<comment type="caution">
    <text evidence="4">Lacks conserved residue(s) required for the propagation of feature annotation.</text>
</comment>
<feature type="transmembrane region" description="Helical" evidence="6">
    <location>
        <begin position="1863"/>
        <end position="1885"/>
    </location>
</feature>
<keyword evidence="4" id="KW-0245">EGF-like domain</keyword>
<dbReference type="InterPro" id="IPR013320">
    <property type="entry name" value="ConA-like_dom_sf"/>
</dbReference>
<feature type="compositionally biased region" description="Low complexity" evidence="5">
    <location>
        <begin position="981"/>
        <end position="1025"/>
    </location>
</feature>
<proteinExistence type="predicted"/>
<keyword evidence="12" id="KW-1185">Reference proteome</keyword>
<evidence type="ECO:0000313" key="11">
    <source>
        <dbReference type="EMBL" id="ESO81961.1"/>
    </source>
</evidence>
<feature type="domain" description="VWFD" evidence="10">
    <location>
        <begin position="1277"/>
        <end position="1476"/>
    </location>
</feature>
<evidence type="ECO:0000256" key="6">
    <source>
        <dbReference type="SAM" id="Phobius"/>
    </source>
</evidence>
<keyword evidence="6" id="KW-0472">Membrane</keyword>
<dbReference type="SUPFAM" id="SSF49785">
    <property type="entry name" value="Galactose-binding domain-like"/>
    <property type="match status" value="1"/>
</dbReference>
<accession>V3ZMA4</accession>
<evidence type="ECO:0000256" key="4">
    <source>
        <dbReference type="PROSITE-ProRule" id="PRU00076"/>
    </source>
</evidence>
<dbReference type="Pfam" id="PF26129">
    <property type="entry name" value="Vwde"/>
    <property type="match status" value="1"/>
</dbReference>
<keyword evidence="2 4" id="KW-1015">Disulfide bond</keyword>
<evidence type="ECO:0000259" key="9">
    <source>
        <dbReference type="PROSITE" id="PS50026"/>
    </source>
</evidence>
<dbReference type="CTD" id="20241428"/>
<dbReference type="SMART" id="SM00216">
    <property type="entry name" value="VWD"/>
    <property type="match status" value="1"/>
</dbReference>
<dbReference type="GO" id="GO:0009986">
    <property type="term" value="C:cell surface"/>
    <property type="evidence" value="ECO:0007669"/>
    <property type="project" value="TreeGrafter"/>
</dbReference>
<dbReference type="STRING" id="225164.V3ZMA4"/>
<name>V3ZMA4_LOTGI</name>
<dbReference type="InterPro" id="IPR058727">
    <property type="entry name" value="Helical_Vwde"/>
</dbReference>
<dbReference type="HOGENOM" id="CLU_240936_0_0_1"/>
<evidence type="ECO:0008006" key="13">
    <source>
        <dbReference type="Google" id="ProtNLM"/>
    </source>
</evidence>
<dbReference type="Pfam" id="PF00094">
    <property type="entry name" value="VWD"/>
    <property type="match status" value="1"/>
</dbReference>
<feature type="signal peptide" evidence="7">
    <location>
        <begin position="1"/>
        <end position="31"/>
    </location>
</feature>
<dbReference type="OrthoDB" id="6126170at2759"/>
<dbReference type="InterPro" id="IPR000421">
    <property type="entry name" value="FA58C"/>
</dbReference>
<evidence type="ECO:0000313" key="12">
    <source>
        <dbReference type="Proteomes" id="UP000030746"/>
    </source>
</evidence>
<dbReference type="PROSITE" id="PS01186">
    <property type="entry name" value="EGF_2"/>
    <property type="match status" value="1"/>
</dbReference>
<dbReference type="PROSITE" id="PS51233">
    <property type="entry name" value="VWFD"/>
    <property type="match status" value="1"/>
</dbReference>
<dbReference type="SUPFAM" id="SSF57196">
    <property type="entry name" value="EGF/Laminin"/>
    <property type="match status" value="1"/>
</dbReference>
<evidence type="ECO:0000256" key="3">
    <source>
        <dbReference type="ARBA" id="ARBA00023180"/>
    </source>
</evidence>
<dbReference type="InterPro" id="IPR008979">
    <property type="entry name" value="Galactose-bd-like_sf"/>
</dbReference>
<dbReference type="SMART" id="SM00181">
    <property type="entry name" value="EGF"/>
    <property type="match status" value="2"/>
</dbReference>
<feature type="compositionally biased region" description="Polar residues" evidence="5">
    <location>
        <begin position="1921"/>
        <end position="1931"/>
    </location>
</feature>
<evidence type="ECO:0000259" key="8">
    <source>
        <dbReference type="PROSITE" id="PS50022"/>
    </source>
</evidence>
<evidence type="ECO:0000256" key="1">
    <source>
        <dbReference type="ARBA" id="ARBA00022729"/>
    </source>
</evidence>
<dbReference type="GeneID" id="20241428"/>
<feature type="compositionally biased region" description="Low complexity" evidence="5">
    <location>
        <begin position="907"/>
        <end position="927"/>
    </location>
</feature>
<keyword evidence="3" id="KW-0325">Glycoprotein</keyword>
<dbReference type="InterPro" id="IPR001846">
    <property type="entry name" value="VWF_type-D"/>
</dbReference>
<organism evidence="11 12">
    <name type="scientific">Lottia gigantea</name>
    <name type="common">Giant owl limpet</name>
    <dbReference type="NCBI Taxonomy" id="225164"/>
    <lineage>
        <taxon>Eukaryota</taxon>
        <taxon>Metazoa</taxon>
        <taxon>Spiralia</taxon>
        <taxon>Lophotrochozoa</taxon>
        <taxon>Mollusca</taxon>
        <taxon>Gastropoda</taxon>
        <taxon>Patellogastropoda</taxon>
        <taxon>Lottioidea</taxon>
        <taxon>Lottiidae</taxon>
        <taxon>Lottia</taxon>
    </lineage>
</organism>
<evidence type="ECO:0000256" key="2">
    <source>
        <dbReference type="ARBA" id="ARBA00023157"/>
    </source>
</evidence>
<dbReference type="SUPFAM" id="SSF49899">
    <property type="entry name" value="Concanavalin A-like lectins/glucanases"/>
    <property type="match status" value="2"/>
</dbReference>
<evidence type="ECO:0000256" key="5">
    <source>
        <dbReference type="SAM" id="MobiDB-lite"/>
    </source>
</evidence>
<dbReference type="Gene3D" id="2.10.25.10">
    <property type="entry name" value="Laminin"/>
    <property type="match status" value="2"/>
</dbReference>
<dbReference type="PROSITE" id="PS50022">
    <property type="entry name" value="FA58C_3"/>
    <property type="match status" value="1"/>
</dbReference>
<dbReference type="Gene3D" id="2.60.120.260">
    <property type="entry name" value="Galactose-binding domain-like"/>
    <property type="match status" value="1"/>
</dbReference>
<gene>
    <name evidence="11" type="ORF">LOTGIDRAFT_170497</name>
</gene>
<dbReference type="PANTHER" id="PTHR14949">
    <property type="entry name" value="EGF-LIKE-DOMAIN, MULTIPLE 7, 8"/>
    <property type="match status" value="1"/>
</dbReference>